<dbReference type="Gene3D" id="1.10.150.690">
    <property type="entry name" value="DUF2063"/>
    <property type="match status" value="1"/>
</dbReference>
<feature type="domain" description="Putative DNA-binding" evidence="1">
    <location>
        <begin position="4"/>
        <end position="94"/>
    </location>
</feature>
<reference evidence="2 3" key="1">
    <citation type="submission" date="2019-07" db="EMBL/GenBank/DDBJ databases">
        <title>Aquicoccus porphyridii gen. nov., sp. nov., isolated from a small marine red alga, Porphyridium marinum.</title>
        <authorList>
            <person name="Liu L."/>
        </authorList>
    </citation>
    <scope>NUCLEOTIDE SEQUENCE [LARGE SCALE GENOMIC DNA]</scope>
    <source>
        <strain evidence="2 3">L1 8-17</strain>
    </source>
</reference>
<dbReference type="AlphaFoldDB" id="A0A5A9ZCR9"/>
<dbReference type="Pfam" id="PF09836">
    <property type="entry name" value="DUF2063"/>
    <property type="match status" value="1"/>
</dbReference>
<keyword evidence="3" id="KW-1185">Reference proteome</keyword>
<name>A0A5A9ZCR9_9RHOB</name>
<dbReference type="InterPro" id="IPR044922">
    <property type="entry name" value="DUF2063_N_sf"/>
</dbReference>
<evidence type="ECO:0000313" key="3">
    <source>
        <dbReference type="Proteomes" id="UP000325291"/>
    </source>
</evidence>
<dbReference type="RefSeq" id="WP_111366859.1">
    <property type="nucleotide sequence ID" value="NZ_VINQ01000008.1"/>
</dbReference>
<gene>
    <name evidence="2" type="ORF">FLO80_12360</name>
</gene>
<protein>
    <submittedName>
        <fullName evidence="2">DUF2063 domain-containing protein</fullName>
    </submittedName>
</protein>
<evidence type="ECO:0000259" key="1">
    <source>
        <dbReference type="Pfam" id="PF09836"/>
    </source>
</evidence>
<sequence length="252" mass="27451">MSRQSEFRRAILDPARPVPPDLLDGRNGSAGWRFSVYRNNVTLSLTEALEQTFPVIRKLIGPQAFATVAGAYLRAHPPTSPVLSRYGAEFPDYLARFKPLAQLGYLPDTARLERALVDSYHAADATPVDPAIFARTAPEDLPRLHLRLAPAARLLCSPWPIHGIWRFNTEEGAPQPPHHAQDVLVTRPEYDPLPRLLPPGGAAFLAAIAADAPLGTAMDRATETSPDFDLSTLLGLLLQDNAIADATLDMAP</sequence>
<organism evidence="2 3">
    <name type="scientific">Aquicoccus porphyridii</name>
    <dbReference type="NCBI Taxonomy" id="1852029"/>
    <lineage>
        <taxon>Bacteria</taxon>
        <taxon>Pseudomonadati</taxon>
        <taxon>Pseudomonadota</taxon>
        <taxon>Alphaproteobacteria</taxon>
        <taxon>Rhodobacterales</taxon>
        <taxon>Paracoccaceae</taxon>
        <taxon>Aquicoccus</taxon>
    </lineage>
</organism>
<dbReference type="EMBL" id="VINQ01000008">
    <property type="protein sequence ID" value="KAA0914782.1"/>
    <property type="molecule type" value="Genomic_DNA"/>
</dbReference>
<comment type="caution">
    <text evidence="2">The sequence shown here is derived from an EMBL/GenBank/DDBJ whole genome shotgun (WGS) entry which is preliminary data.</text>
</comment>
<proteinExistence type="predicted"/>
<accession>A0A5A9ZCR9</accession>
<dbReference type="Proteomes" id="UP000325291">
    <property type="component" value="Unassembled WGS sequence"/>
</dbReference>
<evidence type="ECO:0000313" key="2">
    <source>
        <dbReference type="EMBL" id="KAA0914782.1"/>
    </source>
</evidence>
<dbReference type="InterPro" id="IPR018640">
    <property type="entry name" value="DUF2063"/>
</dbReference>